<feature type="compositionally biased region" description="Pro residues" evidence="10">
    <location>
        <begin position="103"/>
        <end position="121"/>
    </location>
</feature>
<feature type="region of interest" description="Disordered" evidence="10">
    <location>
        <begin position="1"/>
        <end position="140"/>
    </location>
</feature>
<feature type="non-terminal residue" evidence="12">
    <location>
        <position position="256"/>
    </location>
</feature>
<evidence type="ECO:0000256" key="9">
    <source>
        <dbReference type="PROSITE-ProRule" id="PRU10141"/>
    </source>
</evidence>
<dbReference type="PROSITE" id="PS00107">
    <property type="entry name" value="PROTEIN_KINASE_ATP"/>
    <property type="match status" value="1"/>
</dbReference>
<dbReference type="Proteomes" id="UP001165060">
    <property type="component" value="Unassembled WGS sequence"/>
</dbReference>
<feature type="compositionally biased region" description="Low complexity" evidence="10">
    <location>
        <begin position="26"/>
        <end position="44"/>
    </location>
</feature>
<feature type="compositionally biased region" description="Low complexity" evidence="10">
    <location>
        <begin position="55"/>
        <end position="102"/>
    </location>
</feature>
<dbReference type="Pfam" id="PF00069">
    <property type="entry name" value="Pkinase"/>
    <property type="match status" value="1"/>
</dbReference>
<evidence type="ECO:0000313" key="13">
    <source>
        <dbReference type="Proteomes" id="UP001165060"/>
    </source>
</evidence>
<evidence type="ECO:0000313" key="12">
    <source>
        <dbReference type="EMBL" id="GMI44019.1"/>
    </source>
</evidence>
<keyword evidence="2" id="KW-0723">Serine/threonine-protein kinase</keyword>
<comment type="caution">
    <text evidence="12">The sequence shown here is derived from an EMBL/GenBank/DDBJ whole genome shotgun (WGS) entry which is preliminary data.</text>
</comment>
<keyword evidence="13" id="KW-1185">Reference proteome</keyword>
<comment type="catalytic activity">
    <reaction evidence="7">
        <text>L-threonyl-[protein] + ATP = O-phospho-L-threonyl-[protein] + ADP + H(+)</text>
        <dbReference type="Rhea" id="RHEA:46608"/>
        <dbReference type="Rhea" id="RHEA-COMP:11060"/>
        <dbReference type="Rhea" id="RHEA-COMP:11605"/>
        <dbReference type="ChEBI" id="CHEBI:15378"/>
        <dbReference type="ChEBI" id="CHEBI:30013"/>
        <dbReference type="ChEBI" id="CHEBI:30616"/>
        <dbReference type="ChEBI" id="CHEBI:61977"/>
        <dbReference type="ChEBI" id="CHEBI:456216"/>
        <dbReference type="EC" id="2.7.11.1"/>
    </reaction>
</comment>
<keyword evidence="5" id="KW-0418">Kinase</keyword>
<keyword evidence="4 9" id="KW-0547">Nucleotide-binding</keyword>
<dbReference type="InterPro" id="IPR011009">
    <property type="entry name" value="Kinase-like_dom_sf"/>
</dbReference>
<evidence type="ECO:0000256" key="1">
    <source>
        <dbReference type="ARBA" id="ARBA00012513"/>
    </source>
</evidence>
<organism evidence="12 13">
    <name type="scientific">Tetraparma gracilis</name>
    <dbReference type="NCBI Taxonomy" id="2962635"/>
    <lineage>
        <taxon>Eukaryota</taxon>
        <taxon>Sar</taxon>
        <taxon>Stramenopiles</taxon>
        <taxon>Ochrophyta</taxon>
        <taxon>Bolidophyceae</taxon>
        <taxon>Parmales</taxon>
        <taxon>Triparmaceae</taxon>
        <taxon>Tetraparma</taxon>
    </lineage>
</organism>
<feature type="binding site" evidence="9">
    <location>
        <position position="181"/>
    </location>
    <ligand>
        <name>ATP</name>
        <dbReference type="ChEBI" id="CHEBI:30616"/>
    </ligand>
</feature>
<gene>
    <name evidence="12" type="ORF">TeGR_g14951</name>
</gene>
<feature type="domain" description="Protein kinase" evidence="11">
    <location>
        <begin position="148"/>
        <end position="256"/>
    </location>
</feature>
<protein>
    <recommendedName>
        <fullName evidence="1">non-specific serine/threonine protein kinase</fullName>
        <ecNumber evidence="1">2.7.11.1</ecNumber>
    </recommendedName>
</protein>
<evidence type="ECO:0000256" key="4">
    <source>
        <dbReference type="ARBA" id="ARBA00022741"/>
    </source>
</evidence>
<evidence type="ECO:0000256" key="2">
    <source>
        <dbReference type="ARBA" id="ARBA00022527"/>
    </source>
</evidence>
<evidence type="ECO:0000256" key="5">
    <source>
        <dbReference type="ARBA" id="ARBA00022777"/>
    </source>
</evidence>
<dbReference type="PANTHER" id="PTHR24356">
    <property type="entry name" value="SERINE/THREONINE-PROTEIN KINASE"/>
    <property type="match status" value="1"/>
</dbReference>
<dbReference type="InterPro" id="IPR017441">
    <property type="entry name" value="Protein_kinase_ATP_BS"/>
</dbReference>
<dbReference type="InterPro" id="IPR000719">
    <property type="entry name" value="Prot_kinase_dom"/>
</dbReference>
<reference evidence="12 13" key="1">
    <citation type="journal article" date="2023" name="Commun. Biol.">
        <title>Genome analysis of Parmales, the sister group of diatoms, reveals the evolutionary specialization of diatoms from phago-mixotrophs to photoautotrophs.</title>
        <authorList>
            <person name="Ban H."/>
            <person name="Sato S."/>
            <person name="Yoshikawa S."/>
            <person name="Yamada K."/>
            <person name="Nakamura Y."/>
            <person name="Ichinomiya M."/>
            <person name="Sato N."/>
            <person name="Blanc-Mathieu R."/>
            <person name="Endo H."/>
            <person name="Kuwata A."/>
            <person name="Ogata H."/>
        </authorList>
    </citation>
    <scope>NUCLEOTIDE SEQUENCE [LARGE SCALE GENOMIC DNA]</scope>
</reference>
<accession>A0ABQ6N9D1</accession>
<comment type="catalytic activity">
    <reaction evidence="8">
        <text>L-seryl-[protein] + ATP = O-phospho-L-seryl-[protein] + ADP + H(+)</text>
        <dbReference type="Rhea" id="RHEA:17989"/>
        <dbReference type="Rhea" id="RHEA-COMP:9863"/>
        <dbReference type="Rhea" id="RHEA-COMP:11604"/>
        <dbReference type="ChEBI" id="CHEBI:15378"/>
        <dbReference type="ChEBI" id="CHEBI:29999"/>
        <dbReference type="ChEBI" id="CHEBI:30616"/>
        <dbReference type="ChEBI" id="CHEBI:83421"/>
        <dbReference type="ChEBI" id="CHEBI:456216"/>
        <dbReference type="EC" id="2.7.11.1"/>
    </reaction>
</comment>
<evidence type="ECO:0000256" key="6">
    <source>
        <dbReference type="ARBA" id="ARBA00022840"/>
    </source>
</evidence>
<dbReference type="PROSITE" id="PS50011">
    <property type="entry name" value="PROTEIN_KINASE_DOM"/>
    <property type="match status" value="1"/>
</dbReference>
<name>A0ABQ6N9D1_9STRA</name>
<evidence type="ECO:0000256" key="10">
    <source>
        <dbReference type="SAM" id="MobiDB-lite"/>
    </source>
</evidence>
<proteinExistence type="predicted"/>
<sequence>MPPLPPNRPSLDDLNMDDLTFGDGQAPSSSPAPAAPRIDPAASADFEEFRSESVATPSSPTTSSPPLAAALSSSPRHCALSSSPRHSLLPSSPRQAALSSSSPPSPLLAPSSPPPPPPFDPLAPGSPALRAGAPRPPSPRRYVTPSDYSLLSVIGVGSFGKVFLVRGPAATAEGSSTSAMKVISKRLLRRKPSYIENVVAERDILAECASPFCVRMDCSFQTADKLFIIMEFAAGGELFYHLGKQGLLLEHQCAFY</sequence>
<evidence type="ECO:0000256" key="7">
    <source>
        <dbReference type="ARBA" id="ARBA00047899"/>
    </source>
</evidence>
<dbReference type="PANTHER" id="PTHR24356:SF407">
    <property type="entry name" value="RAC SERINE_THREONINE-PROTEIN KINASE"/>
    <property type="match status" value="1"/>
</dbReference>
<dbReference type="InterPro" id="IPR050236">
    <property type="entry name" value="Ser_Thr_kinase_AGC"/>
</dbReference>
<dbReference type="EMBL" id="BRYB01002379">
    <property type="protein sequence ID" value="GMI44019.1"/>
    <property type="molecule type" value="Genomic_DNA"/>
</dbReference>
<dbReference type="SUPFAM" id="SSF56112">
    <property type="entry name" value="Protein kinase-like (PK-like)"/>
    <property type="match status" value="1"/>
</dbReference>
<feature type="compositionally biased region" description="Low complexity" evidence="10">
    <location>
        <begin position="122"/>
        <end position="133"/>
    </location>
</feature>
<dbReference type="EC" id="2.7.11.1" evidence="1"/>
<evidence type="ECO:0000256" key="3">
    <source>
        <dbReference type="ARBA" id="ARBA00022679"/>
    </source>
</evidence>
<evidence type="ECO:0000259" key="11">
    <source>
        <dbReference type="PROSITE" id="PS50011"/>
    </source>
</evidence>
<evidence type="ECO:0000256" key="8">
    <source>
        <dbReference type="ARBA" id="ARBA00048679"/>
    </source>
</evidence>
<dbReference type="Gene3D" id="3.30.200.20">
    <property type="entry name" value="Phosphorylase Kinase, domain 1"/>
    <property type="match status" value="1"/>
</dbReference>
<keyword evidence="6 9" id="KW-0067">ATP-binding</keyword>
<keyword evidence="3" id="KW-0808">Transferase</keyword>